<evidence type="ECO:0000313" key="8">
    <source>
        <dbReference type="Proteomes" id="UP001595851"/>
    </source>
</evidence>
<gene>
    <name evidence="7" type="ORF">ACFOY2_22320</name>
</gene>
<evidence type="ECO:0000256" key="2">
    <source>
        <dbReference type="ARBA" id="ARBA00023125"/>
    </source>
</evidence>
<dbReference type="RefSeq" id="WP_379530006.1">
    <property type="nucleotide sequence ID" value="NZ_JBHSBI010000011.1"/>
</dbReference>
<dbReference type="Pfam" id="PF00498">
    <property type="entry name" value="FHA"/>
    <property type="match status" value="1"/>
</dbReference>
<protein>
    <submittedName>
        <fullName evidence="7">FHA domain-containing protein</fullName>
    </submittedName>
</protein>
<dbReference type="SUPFAM" id="SSF49879">
    <property type="entry name" value="SMAD/FHA domain"/>
    <property type="match status" value="1"/>
</dbReference>
<dbReference type="Proteomes" id="UP001595851">
    <property type="component" value="Unassembled WGS sequence"/>
</dbReference>
<keyword evidence="2 3" id="KW-0238">DNA-binding</keyword>
<feature type="region of interest" description="Disordered" evidence="4">
    <location>
        <begin position="1"/>
        <end position="29"/>
    </location>
</feature>
<accession>A0ABV8G7K1</accession>
<feature type="domain" description="OmpR/PhoB-type" evidence="6">
    <location>
        <begin position="116"/>
        <end position="231"/>
    </location>
</feature>
<evidence type="ECO:0000259" key="6">
    <source>
        <dbReference type="PROSITE" id="PS51755"/>
    </source>
</evidence>
<dbReference type="InterPro" id="IPR036388">
    <property type="entry name" value="WH-like_DNA-bd_sf"/>
</dbReference>
<feature type="DNA-binding region" description="OmpR/PhoB-type" evidence="3">
    <location>
        <begin position="116"/>
        <end position="231"/>
    </location>
</feature>
<dbReference type="InterPro" id="IPR016032">
    <property type="entry name" value="Sig_transdc_resp-reg_C-effctor"/>
</dbReference>
<evidence type="ECO:0000313" key="7">
    <source>
        <dbReference type="EMBL" id="MFC4009981.1"/>
    </source>
</evidence>
<evidence type="ECO:0000256" key="1">
    <source>
        <dbReference type="ARBA" id="ARBA00022553"/>
    </source>
</evidence>
<keyword evidence="1" id="KW-0597">Phosphoprotein</keyword>
<dbReference type="CDD" id="cd00060">
    <property type="entry name" value="FHA"/>
    <property type="match status" value="1"/>
</dbReference>
<dbReference type="SUPFAM" id="SSF46894">
    <property type="entry name" value="C-terminal effector domain of the bipartite response regulators"/>
    <property type="match status" value="1"/>
</dbReference>
<evidence type="ECO:0000256" key="4">
    <source>
        <dbReference type="SAM" id="MobiDB-lite"/>
    </source>
</evidence>
<dbReference type="InterPro" id="IPR000253">
    <property type="entry name" value="FHA_dom"/>
</dbReference>
<dbReference type="PROSITE" id="PS50006">
    <property type="entry name" value="FHA_DOMAIN"/>
    <property type="match status" value="1"/>
</dbReference>
<keyword evidence="8" id="KW-1185">Reference proteome</keyword>
<dbReference type="EMBL" id="JBHSBI010000011">
    <property type="protein sequence ID" value="MFC4009981.1"/>
    <property type="molecule type" value="Genomic_DNA"/>
</dbReference>
<proteinExistence type="predicted"/>
<organism evidence="7 8">
    <name type="scientific">Nonomuraea purpurea</name>
    <dbReference type="NCBI Taxonomy" id="1849276"/>
    <lineage>
        <taxon>Bacteria</taxon>
        <taxon>Bacillati</taxon>
        <taxon>Actinomycetota</taxon>
        <taxon>Actinomycetes</taxon>
        <taxon>Streptosporangiales</taxon>
        <taxon>Streptosporangiaceae</taxon>
        <taxon>Nonomuraea</taxon>
    </lineage>
</organism>
<evidence type="ECO:0000259" key="5">
    <source>
        <dbReference type="PROSITE" id="PS50006"/>
    </source>
</evidence>
<feature type="domain" description="FHA" evidence="5">
    <location>
        <begin position="11"/>
        <end position="66"/>
    </location>
</feature>
<name>A0ABV8G7K1_9ACTN</name>
<dbReference type="PROSITE" id="PS51755">
    <property type="entry name" value="OMPR_PHOB"/>
    <property type="match status" value="1"/>
</dbReference>
<dbReference type="InterPro" id="IPR008984">
    <property type="entry name" value="SMAD_FHA_dom_sf"/>
</dbReference>
<evidence type="ECO:0000256" key="3">
    <source>
        <dbReference type="PROSITE-ProRule" id="PRU01091"/>
    </source>
</evidence>
<sequence>MSAVELGGGPITVGRASPEHAPDVELGPDPQRWVGRLHCTLDFADGMWSVTDNASVNGTLLRHGDVTERLQGRKRIQHGDTLLILGDMTPKGEPLYWELTFLDPHTTRPAPFGPPTDVRHTGPGLRYDWVAARAYRVENGVETLIDGLRPQGHQLLRYMAGRGNDGAAVACDHASLITALWGPREEWAPHRSYTRADLAGVVRAVRRCIEVDPSHPRILETVTGIGYRLNVSRPPT</sequence>
<feature type="compositionally biased region" description="Gly residues" evidence="4">
    <location>
        <begin position="1"/>
        <end position="11"/>
    </location>
</feature>
<dbReference type="Gene3D" id="2.60.200.20">
    <property type="match status" value="1"/>
</dbReference>
<dbReference type="InterPro" id="IPR001867">
    <property type="entry name" value="OmpR/PhoB-type_DNA-bd"/>
</dbReference>
<comment type="caution">
    <text evidence="7">The sequence shown here is derived from an EMBL/GenBank/DDBJ whole genome shotgun (WGS) entry which is preliminary data.</text>
</comment>
<dbReference type="Gene3D" id="1.10.10.10">
    <property type="entry name" value="Winged helix-like DNA-binding domain superfamily/Winged helix DNA-binding domain"/>
    <property type="match status" value="1"/>
</dbReference>
<reference evidence="8" key="1">
    <citation type="journal article" date="2019" name="Int. J. Syst. Evol. Microbiol.">
        <title>The Global Catalogue of Microorganisms (GCM) 10K type strain sequencing project: providing services to taxonomists for standard genome sequencing and annotation.</title>
        <authorList>
            <consortium name="The Broad Institute Genomics Platform"/>
            <consortium name="The Broad Institute Genome Sequencing Center for Infectious Disease"/>
            <person name="Wu L."/>
            <person name="Ma J."/>
        </authorList>
    </citation>
    <scope>NUCLEOTIDE SEQUENCE [LARGE SCALE GENOMIC DNA]</scope>
    <source>
        <strain evidence="8">TBRC 1276</strain>
    </source>
</reference>